<dbReference type="PANTHER" id="PTHR19353">
    <property type="entry name" value="FATTY ACID DESATURASE 2"/>
    <property type="match status" value="1"/>
</dbReference>
<comment type="pathway">
    <text evidence="3">Sphingolipid metabolism.</text>
</comment>
<evidence type="ECO:0000256" key="5">
    <source>
        <dbReference type="ARBA" id="ARBA00012019"/>
    </source>
</evidence>
<evidence type="ECO:0000256" key="12">
    <source>
        <dbReference type="ARBA" id="ARBA00023002"/>
    </source>
</evidence>
<dbReference type="GO" id="GO:0046872">
    <property type="term" value="F:metal ion binding"/>
    <property type="evidence" value="ECO:0007669"/>
    <property type="project" value="UniProtKB-KW"/>
</dbReference>
<keyword evidence="19" id="KW-1185">Reference proteome</keyword>
<feature type="transmembrane region" description="Helical" evidence="16">
    <location>
        <begin position="297"/>
        <end position="319"/>
    </location>
</feature>
<evidence type="ECO:0000256" key="8">
    <source>
        <dbReference type="ARBA" id="ARBA00022692"/>
    </source>
</evidence>
<comment type="caution">
    <text evidence="18">The sequence shown here is derived from an EMBL/GenBank/DDBJ whole genome shotgun (WGS) entry which is preliminary data.</text>
</comment>
<dbReference type="AlphaFoldDB" id="A0AAV5A8H5"/>
<evidence type="ECO:0000256" key="16">
    <source>
        <dbReference type="SAM" id="Phobius"/>
    </source>
</evidence>
<evidence type="ECO:0000313" key="19">
    <source>
        <dbReference type="Proteomes" id="UP001050691"/>
    </source>
</evidence>
<dbReference type="InterPro" id="IPR012171">
    <property type="entry name" value="Fatty_acid_desaturase"/>
</dbReference>
<dbReference type="PROSITE" id="PS50255">
    <property type="entry name" value="CYTOCHROME_B5_2"/>
    <property type="match status" value="1"/>
</dbReference>
<feature type="transmembrane region" description="Helical" evidence="16">
    <location>
        <begin position="177"/>
        <end position="198"/>
    </location>
</feature>
<dbReference type="CDD" id="cd03506">
    <property type="entry name" value="Delta6-FADS-like"/>
    <property type="match status" value="1"/>
</dbReference>
<dbReference type="Pfam" id="PF00173">
    <property type="entry name" value="Cyt-b5"/>
    <property type="match status" value="1"/>
</dbReference>
<evidence type="ECO:0000256" key="1">
    <source>
        <dbReference type="ARBA" id="ARBA00004141"/>
    </source>
</evidence>
<dbReference type="PIRSF" id="PIRSF015921">
    <property type="entry name" value="FA_sphinglp_des"/>
    <property type="match status" value="1"/>
</dbReference>
<dbReference type="Proteomes" id="UP001050691">
    <property type="component" value="Unassembled WGS sequence"/>
</dbReference>
<comment type="similarity">
    <text evidence="4">Belongs to the fatty acid desaturase type 1 family.</text>
</comment>
<dbReference type="EC" id="1.14.19.18" evidence="5"/>
<feature type="transmembrane region" description="Helical" evidence="16">
    <location>
        <begin position="331"/>
        <end position="348"/>
    </location>
</feature>
<dbReference type="GO" id="GO:0016020">
    <property type="term" value="C:membrane"/>
    <property type="evidence" value="ECO:0007669"/>
    <property type="project" value="UniProtKB-SubCell"/>
</dbReference>
<keyword evidence="12" id="KW-0560">Oxidoreductase</keyword>
<reference evidence="18" key="1">
    <citation type="submission" date="2021-10" db="EMBL/GenBank/DDBJ databases">
        <title>De novo Genome Assembly of Clathrus columnatus (Basidiomycota, Fungi) Using Illumina and Nanopore Sequence Data.</title>
        <authorList>
            <person name="Ogiso-Tanaka E."/>
            <person name="Itagaki H."/>
            <person name="Hosoya T."/>
            <person name="Hosaka K."/>
        </authorList>
    </citation>
    <scope>NUCLEOTIDE SEQUENCE</scope>
    <source>
        <strain evidence="18">MO-923</strain>
    </source>
</reference>
<keyword evidence="13" id="KW-0408">Iron</keyword>
<keyword evidence="14" id="KW-0443">Lipid metabolism</keyword>
<evidence type="ECO:0000259" key="17">
    <source>
        <dbReference type="PROSITE" id="PS50255"/>
    </source>
</evidence>
<keyword evidence="11 16" id="KW-1133">Transmembrane helix</keyword>
<keyword evidence="10" id="KW-0746">Sphingolipid metabolism</keyword>
<evidence type="ECO:0000313" key="18">
    <source>
        <dbReference type="EMBL" id="GJJ09544.1"/>
    </source>
</evidence>
<keyword evidence="7" id="KW-0349">Heme</keyword>
<keyword evidence="15 16" id="KW-0472">Membrane</keyword>
<proteinExistence type="inferred from homology"/>
<dbReference type="InterPro" id="IPR005804">
    <property type="entry name" value="FA_desaturase_dom"/>
</dbReference>
<sequence length="491" mass="56419">MPDSLPIWTREEVARRILDGEYLLIRYGNVLKIPEKWLSSHPGGALAILHFIGRDASQEMDVYHSEDTFKRMNVYIVARIRLPWNPLLPPLMSGWVRTKTGWQKDATPSQVLLLKNATFNLQPPPTSLSLEIQEQHVKAYRELHHRIKQAGLYETPYITGYGPEVIRYTLLIVSSAYAYYHSWFLVSATLLGALWHQLAFFAHDLGHNGVTHKWTLDRLLGILVADLLGGVSIGWWVDNHNIHHLVTNHPAHDPDIQHVPFFAITPAFFTNLWSTYYKRVMLFDSIAAMLVSVQHKLFYIVLSLARFNLYANSYSFLALRARRTWHWYMETLALTVFWIWYGLLLFGIRDPKVAMAYLLVSNMVASPVHVQIVLSHFSRSTEDLGPVESFPARQLRTTVDVICPSYLAFLHGGLHLQVTHHLFPRLPRHNLRAASKLVKEYARDQGLEYAEFGFMEGNEQVRGVLQQVAQQVHIIKKVADANIQERLSTCS</sequence>
<gene>
    <name evidence="18" type="ORF">Clacol_003767</name>
</gene>
<dbReference type="PANTHER" id="PTHR19353:SF30">
    <property type="entry name" value="DELTA 8-(E)-SPHINGOLIPID DESATURASE"/>
    <property type="match status" value="1"/>
</dbReference>
<evidence type="ECO:0000256" key="4">
    <source>
        <dbReference type="ARBA" id="ARBA00009295"/>
    </source>
</evidence>
<evidence type="ECO:0000256" key="11">
    <source>
        <dbReference type="ARBA" id="ARBA00022989"/>
    </source>
</evidence>
<dbReference type="SMART" id="SM01117">
    <property type="entry name" value="Cyt-b5"/>
    <property type="match status" value="1"/>
</dbReference>
<evidence type="ECO:0000256" key="3">
    <source>
        <dbReference type="ARBA" id="ARBA00004991"/>
    </source>
</evidence>
<comment type="subcellular location">
    <subcellularLocation>
        <location evidence="1">Membrane</location>
        <topology evidence="1">Multi-pass membrane protein</topology>
    </subcellularLocation>
</comment>
<evidence type="ECO:0000256" key="2">
    <source>
        <dbReference type="ARBA" id="ARBA00004760"/>
    </source>
</evidence>
<evidence type="ECO:0000256" key="10">
    <source>
        <dbReference type="ARBA" id="ARBA00022919"/>
    </source>
</evidence>
<feature type="domain" description="Cytochrome b5 heme-binding" evidence="17">
    <location>
        <begin position="5"/>
        <end position="81"/>
    </location>
</feature>
<keyword evidence="9" id="KW-0479">Metal-binding</keyword>
<evidence type="ECO:0000256" key="13">
    <source>
        <dbReference type="ARBA" id="ARBA00023004"/>
    </source>
</evidence>
<dbReference type="Pfam" id="PF00487">
    <property type="entry name" value="FA_desaturase"/>
    <property type="match status" value="1"/>
</dbReference>
<name>A0AAV5A8H5_9AGAM</name>
<evidence type="ECO:0000256" key="15">
    <source>
        <dbReference type="ARBA" id="ARBA00023136"/>
    </source>
</evidence>
<evidence type="ECO:0000256" key="14">
    <source>
        <dbReference type="ARBA" id="ARBA00023098"/>
    </source>
</evidence>
<dbReference type="GO" id="GO:0006665">
    <property type="term" value="P:sphingolipid metabolic process"/>
    <property type="evidence" value="ECO:0007669"/>
    <property type="project" value="UniProtKB-KW"/>
</dbReference>
<feature type="transmembrane region" description="Helical" evidence="16">
    <location>
        <begin position="258"/>
        <end position="277"/>
    </location>
</feature>
<dbReference type="Gene3D" id="3.10.120.10">
    <property type="entry name" value="Cytochrome b5-like heme/steroid binding domain"/>
    <property type="match status" value="1"/>
</dbReference>
<dbReference type="InterPro" id="IPR036400">
    <property type="entry name" value="Cyt_B5-like_heme/steroid_sf"/>
</dbReference>
<evidence type="ECO:0000256" key="7">
    <source>
        <dbReference type="ARBA" id="ARBA00022617"/>
    </source>
</evidence>
<keyword evidence="8 16" id="KW-0812">Transmembrane</keyword>
<dbReference type="EMBL" id="BPWL01000004">
    <property type="protein sequence ID" value="GJJ09544.1"/>
    <property type="molecule type" value="Genomic_DNA"/>
</dbReference>
<comment type="pathway">
    <text evidence="2">Lipid metabolism; sphingolipid metabolism.</text>
</comment>
<evidence type="ECO:0000256" key="6">
    <source>
        <dbReference type="ARBA" id="ARBA00016939"/>
    </source>
</evidence>
<protein>
    <recommendedName>
        <fullName evidence="6">Delta 8-(E)-sphingolipid desaturase</fullName>
        <ecNumber evidence="5">1.14.19.18</ecNumber>
    </recommendedName>
</protein>
<organism evidence="18 19">
    <name type="scientific">Clathrus columnatus</name>
    <dbReference type="NCBI Taxonomy" id="1419009"/>
    <lineage>
        <taxon>Eukaryota</taxon>
        <taxon>Fungi</taxon>
        <taxon>Dikarya</taxon>
        <taxon>Basidiomycota</taxon>
        <taxon>Agaricomycotina</taxon>
        <taxon>Agaricomycetes</taxon>
        <taxon>Phallomycetidae</taxon>
        <taxon>Phallales</taxon>
        <taxon>Clathraceae</taxon>
        <taxon>Clathrus</taxon>
    </lineage>
</organism>
<dbReference type="GO" id="GO:0016717">
    <property type="term" value="F:oxidoreductase activity, acting on paired donors, with oxidation of a pair of donors resulting in the reduction of molecular oxygen to two molecules of water"/>
    <property type="evidence" value="ECO:0007669"/>
    <property type="project" value="TreeGrafter"/>
</dbReference>
<dbReference type="SUPFAM" id="SSF55856">
    <property type="entry name" value="Cytochrome b5-like heme/steroid binding domain"/>
    <property type="match status" value="1"/>
</dbReference>
<dbReference type="InterPro" id="IPR001199">
    <property type="entry name" value="Cyt_B5-like_heme/steroid-bd"/>
</dbReference>
<evidence type="ECO:0000256" key="9">
    <source>
        <dbReference type="ARBA" id="ARBA00022723"/>
    </source>
</evidence>
<feature type="transmembrane region" description="Helical" evidence="16">
    <location>
        <begin position="218"/>
        <end position="237"/>
    </location>
</feature>
<accession>A0AAV5A8H5</accession>